<dbReference type="RefSeq" id="WP_145268856.1">
    <property type="nucleotide sequence ID" value="NZ_CP036426.1"/>
</dbReference>
<dbReference type="Gene3D" id="1.10.287.470">
    <property type="entry name" value="Helix hairpin bin"/>
    <property type="match status" value="1"/>
</dbReference>
<dbReference type="PANTHER" id="PTHR30097:SF4">
    <property type="entry name" value="SLR6042 PROTEIN"/>
    <property type="match status" value="1"/>
</dbReference>
<dbReference type="AlphaFoldDB" id="A0A518H001"/>
<keyword evidence="6" id="KW-1185">Reference proteome</keyword>
<accession>A0A518H001</accession>
<reference evidence="5 6" key="1">
    <citation type="submission" date="2019-02" db="EMBL/GenBank/DDBJ databases">
        <title>Deep-cultivation of Planctomycetes and their phenomic and genomic characterization uncovers novel biology.</title>
        <authorList>
            <person name="Wiegand S."/>
            <person name="Jogler M."/>
            <person name="Boedeker C."/>
            <person name="Pinto D."/>
            <person name="Vollmers J."/>
            <person name="Rivas-Marin E."/>
            <person name="Kohn T."/>
            <person name="Peeters S.H."/>
            <person name="Heuer A."/>
            <person name="Rast P."/>
            <person name="Oberbeckmann S."/>
            <person name="Bunk B."/>
            <person name="Jeske O."/>
            <person name="Meyerdierks A."/>
            <person name="Storesund J.E."/>
            <person name="Kallscheuer N."/>
            <person name="Luecker S."/>
            <person name="Lage O.M."/>
            <person name="Pohl T."/>
            <person name="Merkel B.J."/>
            <person name="Hornburger P."/>
            <person name="Mueller R.-W."/>
            <person name="Bruemmer F."/>
            <person name="Labrenz M."/>
            <person name="Spormann A.M."/>
            <person name="Op den Camp H."/>
            <person name="Overmann J."/>
            <person name="Amann R."/>
            <person name="Jetten M.S.M."/>
            <person name="Mascher T."/>
            <person name="Medema M.H."/>
            <person name="Devos D.P."/>
            <person name="Kaster A.-K."/>
            <person name="Ovreas L."/>
            <person name="Rohde M."/>
            <person name="Galperin M.Y."/>
            <person name="Jogler C."/>
        </authorList>
    </citation>
    <scope>NUCLEOTIDE SEQUENCE [LARGE SCALE GENOMIC DNA]</scope>
    <source>
        <strain evidence="5 6">ElP</strain>
    </source>
</reference>
<keyword evidence="3" id="KW-0472">Membrane</keyword>
<evidence type="ECO:0000313" key="6">
    <source>
        <dbReference type="Proteomes" id="UP000317835"/>
    </source>
</evidence>
<feature type="region of interest" description="Disordered" evidence="2">
    <location>
        <begin position="1"/>
        <end position="21"/>
    </location>
</feature>
<dbReference type="GO" id="GO:0060003">
    <property type="term" value="P:copper ion export"/>
    <property type="evidence" value="ECO:0007669"/>
    <property type="project" value="TreeGrafter"/>
</dbReference>
<dbReference type="PANTHER" id="PTHR30097">
    <property type="entry name" value="CATION EFFLUX SYSTEM PROTEIN CUSB"/>
    <property type="match status" value="1"/>
</dbReference>
<dbReference type="KEGG" id="tpla:ElP_20450"/>
<keyword evidence="1" id="KW-0813">Transport</keyword>
<evidence type="ECO:0000256" key="1">
    <source>
        <dbReference type="ARBA" id="ARBA00022448"/>
    </source>
</evidence>
<proteinExistence type="predicted"/>
<name>A0A518H001_9BACT</name>
<dbReference type="Gene3D" id="2.40.50.100">
    <property type="match status" value="1"/>
</dbReference>
<dbReference type="GO" id="GO:0030313">
    <property type="term" value="C:cell envelope"/>
    <property type="evidence" value="ECO:0007669"/>
    <property type="project" value="TreeGrafter"/>
</dbReference>
<dbReference type="InterPro" id="IPR029016">
    <property type="entry name" value="GAF-like_dom_sf"/>
</dbReference>
<evidence type="ECO:0000313" key="5">
    <source>
        <dbReference type="EMBL" id="QDV34162.1"/>
    </source>
</evidence>
<dbReference type="Pfam" id="PF25973">
    <property type="entry name" value="BSH_CzcB"/>
    <property type="match status" value="1"/>
</dbReference>
<feature type="domain" description="CzcB-like barrel-sandwich hybrid" evidence="4">
    <location>
        <begin position="435"/>
        <end position="565"/>
    </location>
</feature>
<evidence type="ECO:0000256" key="2">
    <source>
        <dbReference type="SAM" id="MobiDB-lite"/>
    </source>
</evidence>
<gene>
    <name evidence="5" type="ORF">ElP_20450</name>
</gene>
<dbReference type="OrthoDB" id="248877at2"/>
<organism evidence="5 6">
    <name type="scientific">Tautonia plasticadhaerens</name>
    <dbReference type="NCBI Taxonomy" id="2527974"/>
    <lineage>
        <taxon>Bacteria</taxon>
        <taxon>Pseudomonadati</taxon>
        <taxon>Planctomycetota</taxon>
        <taxon>Planctomycetia</taxon>
        <taxon>Isosphaerales</taxon>
        <taxon>Isosphaeraceae</taxon>
        <taxon>Tautonia</taxon>
    </lineage>
</organism>
<sequence>MAEDTTKTQEPQQQQQPIDPGLLEQTKNQIRTLVAEIADLADSDIQPPEFYQEFMTRAVAAVAASGGALWMLDNRGTLKLQSQLEFRLTGLLDGKVRTQPHDVLLGTIFQAAQAQIIPPGATIEGVPGAGNPTAFALIIAPLVVDKQVVGLVEILMDPSRRAATQKSTLRFVGDLCDLAAQYLKNRQMRQMMSQQKLWNQLEGFTHAIHGSLDLQETAYAVANDGKRLIGCDRLCVALKISGRTMIEAVSGQEVVEQKSNLIRELTKLCKLVIKSGEDLVYTGDTEGFPPDIRDALEIYVDESGSKAVIITLLHRPEEPSKDGKVPERVPFGCIVAEQIGDELVVTDVHARSEVVSRHASTALYNAQEHHRIFLRPVLKAMSSPWRFFRGRTLAKIAGVLAVLVAVVLAMTFVPWKLTIEGKGSILPEERRNTYAPLPSRVYEVHAEHGDLVRQGDLLVTLKSEELEKQLEQLQADKAYYMSQEATLTPRINKTFDLDEKTSLSGQQEEARIRWQSAEEQITIIQEQLDQLKVTAPHDGMVVTWEVRKNLLGRPVEVGQELVSVASTTGEWILEVNVPDDDMAPILAAESKLREKIAAGEAEPDETLTAYFVLATDPEHRYPGHVRRIASKAETIEGEHVVKVTVGFSDEVRDRIVARSQNTDRGLRAGAEVRARIECGEARLAYVLFRDVINAFHETVLFRWPFLSRTGPA</sequence>
<dbReference type="InterPro" id="IPR051909">
    <property type="entry name" value="MFP_Cation_Efflux"/>
</dbReference>
<keyword evidence="3" id="KW-0812">Transmembrane</keyword>
<keyword evidence="3" id="KW-1133">Transmembrane helix</keyword>
<dbReference type="SUPFAM" id="SSF55781">
    <property type="entry name" value="GAF domain-like"/>
    <property type="match status" value="1"/>
</dbReference>
<dbReference type="InterPro" id="IPR058647">
    <property type="entry name" value="BSH_CzcB-like"/>
</dbReference>
<dbReference type="EMBL" id="CP036426">
    <property type="protein sequence ID" value="QDV34162.1"/>
    <property type="molecule type" value="Genomic_DNA"/>
</dbReference>
<dbReference type="Gene3D" id="2.40.30.170">
    <property type="match status" value="1"/>
</dbReference>
<evidence type="ECO:0000256" key="3">
    <source>
        <dbReference type="SAM" id="Phobius"/>
    </source>
</evidence>
<dbReference type="Gene3D" id="3.30.450.40">
    <property type="match status" value="1"/>
</dbReference>
<dbReference type="SUPFAM" id="SSF111369">
    <property type="entry name" value="HlyD-like secretion proteins"/>
    <property type="match status" value="1"/>
</dbReference>
<protein>
    <submittedName>
        <fullName evidence="5">HlyD family secretion protein</fullName>
    </submittedName>
</protein>
<dbReference type="Proteomes" id="UP000317835">
    <property type="component" value="Chromosome"/>
</dbReference>
<feature type="transmembrane region" description="Helical" evidence="3">
    <location>
        <begin position="396"/>
        <end position="415"/>
    </location>
</feature>
<dbReference type="GO" id="GO:0015679">
    <property type="term" value="P:plasma membrane copper ion transport"/>
    <property type="evidence" value="ECO:0007669"/>
    <property type="project" value="TreeGrafter"/>
</dbReference>
<evidence type="ECO:0000259" key="4">
    <source>
        <dbReference type="Pfam" id="PF25973"/>
    </source>
</evidence>